<name>A0A1W0A6E7_9STRA</name>
<reference evidence="3 4" key="1">
    <citation type="journal article" date="2014" name="Genome Biol. Evol.">
        <title>The secreted proteins of Achlya hypogyna and Thraustotheca clavata identify the ancestral oomycete secretome and reveal gene acquisitions by horizontal gene transfer.</title>
        <authorList>
            <person name="Misner I."/>
            <person name="Blouin N."/>
            <person name="Leonard G."/>
            <person name="Richards T.A."/>
            <person name="Lane C.E."/>
        </authorList>
    </citation>
    <scope>NUCLEOTIDE SEQUENCE [LARGE SCALE GENOMIC DNA]</scope>
    <source>
        <strain evidence="3 4">ATCC 34112</strain>
    </source>
</reference>
<accession>A0A1W0A6E7</accession>
<gene>
    <name evidence="3" type="ORF">THRCLA_20508</name>
</gene>
<protein>
    <recommendedName>
        <fullName evidence="2">Vps72/YL1 N-terminal domain-containing protein</fullName>
    </recommendedName>
</protein>
<sequence>MMGYELPQRSSRGSRINKLVGEDAEADETFWGNDVWAEGEDEDYSTEAEEEDTVDSDFDEEENPDDEIHDAEEEKPTRRTRSSRSSFQEPKAPAPKRVRRVVEEKPVIIDEIVPMEVRSSTISKRVLSQELQHRYADEARKAQQKTNAPKVVVRMTQEQLLAEAVRIEVENTQSLNRLERIEEEKRADDMVPKQKYTGPAVRYFSSLHAPKLITFLNTEDFPSVFQQKPPAVRKPKETKTNQVNTSAITSKNGEIDLKNNLDMTAEPQKQPNNISAEIMTKSEAPSVQNASSSIVNAMDMIKMEKVN</sequence>
<evidence type="ECO:0000259" key="2">
    <source>
        <dbReference type="Pfam" id="PF05764"/>
    </source>
</evidence>
<organism evidence="3 4">
    <name type="scientific">Thraustotheca clavata</name>
    <dbReference type="NCBI Taxonomy" id="74557"/>
    <lineage>
        <taxon>Eukaryota</taxon>
        <taxon>Sar</taxon>
        <taxon>Stramenopiles</taxon>
        <taxon>Oomycota</taxon>
        <taxon>Saprolegniomycetes</taxon>
        <taxon>Saprolegniales</taxon>
        <taxon>Achlyaceae</taxon>
        <taxon>Thraustotheca</taxon>
    </lineage>
</organism>
<dbReference type="PANTHER" id="PTHR13275:SF4">
    <property type="entry name" value="VACUOLAR PROTEIN SORTING-ASSOCIATED PROTEIN 72 HOMOLOG"/>
    <property type="match status" value="1"/>
</dbReference>
<dbReference type="Proteomes" id="UP000243217">
    <property type="component" value="Unassembled WGS sequence"/>
</dbReference>
<feature type="region of interest" description="Disordered" evidence="1">
    <location>
        <begin position="1"/>
        <end position="99"/>
    </location>
</feature>
<dbReference type="EMBL" id="JNBS01000408">
    <property type="protein sequence ID" value="OQS05857.1"/>
    <property type="molecule type" value="Genomic_DNA"/>
</dbReference>
<evidence type="ECO:0000313" key="4">
    <source>
        <dbReference type="Proteomes" id="UP000243217"/>
    </source>
</evidence>
<feature type="compositionally biased region" description="Acidic residues" evidence="1">
    <location>
        <begin position="37"/>
        <end position="71"/>
    </location>
</feature>
<dbReference type="GO" id="GO:0005634">
    <property type="term" value="C:nucleus"/>
    <property type="evidence" value="ECO:0007669"/>
    <property type="project" value="TreeGrafter"/>
</dbReference>
<feature type="domain" description="Vps72/YL1 N-terminal" evidence="2">
    <location>
        <begin position="7"/>
        <end position="205"/>
    </location>
</feature>
<dbReference type="InterPro" id="IPR046757">
    <property type="entry name" value="YL1_N"/>
</dbReference>
<keyword evidence="4" id="KW-1185">Reference proteome</keyword>
<dbReference type="AlphaFoldDB" id="A0A1W0A6E7"/>
<dbReference type="OrthoDB" id="78296at2759"/>
<dbReference type="STRING" id="74557.A0A1W0A6E7"/>
<evidence type="ECO:0000256" key="1">
    <source>
        <dbReference type="SAM" id="MobiDB-lite"/>
    </source>
</evidence>
<comment type="caution">
    <text evidence="3">The sequence shown here is derived from an EMBL/GenBank/DDBJ whole genome shotgun (WGS) entry which is preliminary data.</text>
</comment>
<evidence type="ECO:0000313" key="3">
    <source>
        <dbReference type="EMBL" id="OQS05857.1"/>
    </source>
</evidence>
<dbReference type="PANTHER" id="PTHR13275">
    <property type="entry name" value="YL-1 PROTEIN TRANSCRIPTION FACTOR-LIKE 1"/>
    <property type="match status" value="1"/>
</dbReference>
<proteinExistence type="predicted"/>
<dbReference type="Pfam" id="PF05764">
    <property type="entry name" value="YL1"/>
    <property type="match status" value="1"/>
</dbReference>